<keyword evidence="15" id="KW-0548">Nucleotidyltransferase</keyword>
<proteinExistence type="inferred from homology"/>
<keyword evidence="8 11" id="KW-0472">Membrane</keyword>
<sequence>MNESTATHNGRWVCMDRKEAIRSRGVFFGDSPFKYATSILYVQLSISALLTSFLQWILNPLGQSAFISQMLAGIVLGPSVIGFDNVFVKTVFPRTSFYVSGTFAFFGCMLFMFLVGVKIDLGSITNSGKRALAIGLCCFFIPLLLNTSLALILQRTVKMEPVLHKSIISIAVFQSSSSFYVTACLLSDLKLLNSELGRLAVSSSMISGMLSWIVLVLGFMVRQSTLGVGFTLPFMAIGLCFMLVVIAFILRPVMRSMVRHANRGRAVKESYIFSVFVMVLCCAFLGEFIGQHFMLGPMILGLAVPDGPPLGSALVDKLDSYVSLILLPSYFVFSGASINLPSIQMKTFGIVWLLVLSSFFAKLIGAVVPSLLCKMPVVDALALGLVLSAQGITDILIWQHGMMLLLIDQQSYSIMVISTIVLTGTITPIVRLLYDPSKRYVSTKKRNIEHASEHDSELRLLACIHRQDNTPSIIRLLEVSNATIKNPICFYVVHLIRLAGRSTPLLITHRPGERNSSHSNHSNYIINAFQLFEQQNHGKVMMTAITAMAPCASMHDDICSLALEKRVCMVIVPFHKHWSHHGADDALTSNPLRTVNLNILKNAPCSVGILVDRGALSRTISLSSKTPYSVGMFFVEGPDDREALAYAIRMAQQPNVRITLVRLRDSSQESQESNSGDDKNKQLDSDMVGKFKSVAKAAGKKRHHFKDKGVKNSVEVISAVRSMANSYDLILVGRRHSSESSLFVGLTEWNEYPELGFIGDVLASADTKCGVSLLVVQQQSFEGQNNEPNSPRYFIMNNASAGSIHVDIPRDHDYRGKVKLDSKETNRKSIGA</sequence>
<gene>
    <name evidence="15" type="ORF">TorRG33x02_183000</name>
</gene>
<dbReference type="InterPro" id="IPR057290">
    <property type="entry name" value="CHX17_C"/>
</dbReference>
<feature type="transmembrane region" description="Helical" evidence="11">
    <location>
        <begin position="271"/>
        <end position="300"/>
    </location>
</feature>
<feature type="region of interest" description="Disordered" evidence="10">
    <location>
        <begin position="664"/>
        <end position="684"/>
    </location>
</feature>
<dbReference type="Proteomes" id="UP000237000">
    <property type="component" value="Unassembled WGS sequence"/>
</dbReference>
<dbReference type="Pfam" id="PF23259">
    <property type="entry name" value="CHX17_C"/>
    <property type="match status" value="1"/>
</dbReference>
<feature type="domain" description="Cation/H(+) antiporter central" evidence="13">
    <location>
        <begin position="488"/>
        <end position="615"/>
    </location>
</feature>
<dbReference type="Gene3D" id="3.40.50.12370">
    <property type="match status" value="1"/>
</dbReference>
<keyword evidence="3" id="KW-0633">Potassium transport</keyword>
<feature type="transmembrane region" description="Helical" evidence="11">
    <location>
        <begin position="38"/>
        <end position="58"/>
    </location>
</feature>
<dbReference type="GO" id="GO:0012505">
    <property type="term" value="C:endomembrane system"/>
    <property type="evidence" value="ECO:0007669"/>
    <property type="project" value="TreeGrafter"/>
</dbReference>
<reference evidence="16" key="1">
    <citation type="submission" date="2016-06" db="EMBL/GenBank/DDBJ databases">
        <title>Parallel loss of symbiosis genes in relatives of nitrogen-fixing non-legume Parasponia.</title>
        <authorList>
            <person name="Van Velzen R."/>
            <person name="Holmer R."/>
            <person name="Bu F."/>
            <person name="Rutten L."/>
            <person name="Van Zeijl A."/>
            <person name="Liu W."/>
            <person name="Santuari L."/>
            <person name="Cao Q."/>
            <person name="Sharma T."/>
            <person name="Shen D."/>
            <person name="Roswanjaya Y."/>
            <person name="Wardhani T."/>
            <person name="Kalhor M.S."/>
            <person name="Jansen J."/>
            <person name="Van den Hoogen J."/>
            <person name="Gungor B."/>
            <person name="Hartog M."/>
            <person name="Hontelez J."/>
            <person name="Verver J."/>
            <person name="Yang W.-C."/>
            <person name="Schijlen E."/>
            <person name="Repin R."/>
            <person name="Schilthuizen M."/>
            <person name="Schranz E."/>
            <person name="Heidstra R."/>
            <person name="Miyata K."/>
            <person name="Fedorova E."/>
            <person name="Kohlen W."/>
            <person name="Bisseling T."/>
            <person name="Smit S."/>
            <person name="Geurts R."/>
        </authorList>
    </citation>
    <scope>NUCLEOTIDE SEQUENCE [LARGE SCALE GENOMIC DNA]</scope>
    <source>
        <strain evidence="16">cv. RG33-2</strain>
    </source>
</reference>
<dbReference type="GO" id="GO:1902600">
    <property type="term" value="P:proton transmembrane transport"/>
    <property type="evidence" value="ECO:0007669"/>
    <property type="project" value="InterPro"/>
</dbReference>
<evidence type="ECO:0000256" key="7">
    <source>
        <dbReference type="ARBA" id="ARBA00023065"/>
    </source>
</evidence>
<feature type="transmembrane region" description="Helical" evidence="11">
    <location>
        <begin position="95"/>
        <end position="119"/>
    </location>
</feature>
<keyword evidence="4 11" id="KW-0812">Transmembrane</keyword>
<keyword evidence="15" id="KW-0808">Transferase</keyword>
<evidence type="ECO:0000259" key="13">
    <source>
        <dbReference type="Pfam" id="PF23256"/>
    </source>
</evidence>
<keyword evidence="15" id="KW-0239">DNA-directed DNA polymerase</keyword>
<name>A0A2P5EJT8_TREOI</name>
<evidence type="ECO:0000256" key="5">
    <source>
        <dbReference type="ARBA" id="ARBA00022958"/>
    </source>
</evidence>
<feature type="domain" description="Cation/H(+) antiporter C-terminal" evidence="14">
    <location>
        <begin position="629"/>
        <end position="779"/>
    </location>
</feature>
<comment type="subcellular location">
    <subcellularLocation>
        <location evidence="1">Membrane</location>
        <topology evidence="1">Multi-pass membrane protein</topology>
    </subcellularLocation>
</comment>
<protein>
    <submittedName>
        <fullName evidence="15">DNA-directed DNA polymerase</fullName>
    </submittedName>
</protein>
<keyword evidence="5" id="KW-0630">Potassium</keyword>
<dbReference type="InterPro" id="IPR038770">
    <property type="entry name" value="Na+/solute_symporter_sf"/>
</dbReference>
<dbReference type="GO" id="GO:0006813">
    <property type="term" value="P:potassium ion transport"/>
    <property type="evidence" value="ECO:0007669"/>
    <property type="project" value="UniProtKB-KW"/>
</dbReference>
<evidence type="ECO:0000256" key="3">
    <source>
        <dbReference type="ARBA" id="ARBA00022538"/>
    </source>
</evidence>
<dbReference type="InterPro" id="IPR057291">
    <property type="entry name" value="CHX17_2nd"/>
</dbReference>
<dbReference type="GO" id="GO:0015297">
    <property type="term" value="F:antiporter activity"/>
    <property type="evidence" value="ECO:0007669"/>
    <property type="project" value="InterPro"/>
</dbReference>
<dbReference type="GO" id="GO:0003887">
    <property type="term" value="F:DNA-directed DNA polymerase activity"/>
    <property type="evidence" value="ECO:0007669"/>
    <property type="project" value="UniProtKB-KW"/>
</dbReference>
<evidence type="ECO:0000259" key="14">
    <source>
        <dbReference type="Pfam" id="PF23259"/>
    </source>
</evidence>
<feature type="transmembrane region" description="Helical" evidence="11">
    <location>
        <begin position="380"/>
        <end position="399"/>
    </location>
</feature>
<dbReference type="Pfam" id="PF00999">
    <property type="entry name" value="Na_H_Exchanger"/>
    <property type="match status" value="1"/>
</dbReference>
<dbReference type="AlphaFoldDB" id="A0A2P5EJT8"/>
<feature type="transmembrane region" description="Helical" evidence="11">
    <location>
        <begin position="199"/>
        <end position="221"/>
    </location>
</feature>
<dbReference type="GO" id="GO:0006885">
    <property type="term" value="P:regulation of pH"/>
    <property type="evidence" value="ECO:0007669"/>
    <property type="project" value="TreeGrafter"/>
</dbReference>
<feature type="transmembrane region" description="Helical" evidence="11">
    <location>
        <begin position="320"/>
        <end position="340"/>
    </location>
</feature>
<organism evidence="15 16">
    <name type="scientific">Trema orientale</name>
    <name type="common">Charcoal tree</name>
    <name type="synonym">Celtis orientalis</name>
    <dbReference type="NCBI Taxonomy" id="63057"/>
    <lineage>
        <taxon>Eukaryota</taxon>
        <taxon>Viridiplantae</taxon>
        <taxon>Streptophyta</taxon>
        <taxon>Embryophyta</taxon>
        <taxon>Tracheophyta</taxon>
        <taxon>Spermatophyta</taxon>
        <taxon>Magnoliopsida</taxon>
        <taxon>eudicotyledons</taxon>
        <taxon>Gunneridae</taxon>
        <taxon>Pentapetalae</taxon>
        <taxon>rosids</taxon>
        <taxon>fabids</taxon>
        <taxon>Rosales</taxon>
        <taxon>Cannabaceae</taxon>
        <taxon>Trema</taxon>
    </lineage>
</organism>
<evidence type="ECO:0000313" key="15">
    <source>
        <dbReference type="EMBL" id="PON85836.1"/>
    </source>
</evidence>
<dbReference type="PANTHER" id="PTHR32468:SF66">
    <property type="entry name" value="CATION_H+ EXCHANGER DOMAIN-CONTAINING PROTEIN"/>
    <property type="match status" value="1"/>
</dbReference>
<comment type="similarity">
    <text evidence="9">Belongs to the monovalent cation:proton antiporter 2 (CPA2) transporter (TC 2.A.37) family. CHX (TC 2.A.37.4) subfamily.</text>
</comment>
<dbReference type="PANTHER" id="PTHR32468">
    <property type="entry name" value="CATION/H + ANTIPORTER"/>
    <property type="match status" value="1"/>
</dbReference>
<dbReference type="STRING" id="63057.A0A2P5EJT8"/>
<keyword evidence="7" id="KW-0406">Ion transport</keyword>
<feature type="transmembrane region" description="Helical" evidence="11">
    <location>
        <begin position="411"/>
        <end position="434"/>
    </location>
</feature>
<dbReference type="Gene3D" id="1.20.1530.20">
    <property type="match status" value="1"/>
</dbReference>
<dbReference type="InParanoid" id="A0A2P5EJT8"/>
<feature type="domain" description="Cation/H+ exchanger transmembrane" evidence="12">
    <location>
        <begin position="50"/>
        <end position="431"/>
    </location>
</feature>
<evidence type="ECO:0000313" key="16">
    <source>
        <dbReference type="Proteomes" id="UP000237000"/>
    </source>
</evidence>
<accession>A0A2P5EJT8</accession>
<evidence type="ECO:0000256" key="2">
    <source>
        <dbReference type="ARBA" id="ARBA00022448"/>
    </source>
</evidence>
<dbReference type="Pfam" id="PF23256">
    <property type="entry name" value="CHX17_2nd"/>
    <property type="match status" value="1"/>
</dbReference>
<evidence type="ECO:0000256" key="10">
    <source>
        <dbReference type="SAM" id="MobiDB-lite"/>
    </source>
</evidence>
<dbReference type="InterPro" id="IPR050794">
    <property type="entry name" value="CPA2_transporter"/>
</dbReference>
<keyword evidence="2" id="KW-0813">Transport</keyword>
<dbReference type="OrthoDB" id="1868135at2759"/>
<evidence type="ECO:0000256" key="6">
    <source>
        <dbReference type="ARBA" id="ARBA00022989"/>
    </source>
</evidence>
<evidence type="ECO:0000256" key="9">
    <source>
        <dbReference type="ARBA" id="ARBA00038341"/>
    </source>
</evidence>
<feature type="transmembrane region" description="Helical" evidence="11">
    <location>
        <begin position="65"/>
        <end position="83"/>
    </location>
</feature>
<feature type="transmembrane region" description="Helical" evidence="11">
    <location>
        <begin position="347"/>
        <end position="368"/>
    </location>
</feature>
<evidence type="ECO:0000256" key="1">
    <source>
        <dbReference type="ARBA" id="ARBA00004141"/>
    </source>
</evidence>
<comment type="caution">
    <text evidence="15">The sequence shown here is derived from an EMBL/GenBank/DDBJ whole genome shotgun (WGS) entry which is preliminary data.</text>
</comment>
<dbReference type="InterPro" id="IPR006153">
    <property type="entry name" value="Cation/H_exchanger_TM"/>
</dbReference>
<evidence type="ECO:0000256" key="8">
    <source>
        <dbReference type="ARBA" id="ARBA00023136"/>
    </source>
</evidence>
<feature type="transmembrane region" description="Helical" evidence="11">
    <location>
        <begin position="131"/>
        <end position="154"/>
    </location>
</feature>
<feature type="transmembrane region" description="Helical" evidence="11">
    <location>
        <begin position="166"/>
        <end position="187"/>
    </location>
</feature>
<keyword evidence="6 11" id="KW-1133">Transmembrane helix</keyword>
<dbReference type="EMBL" id="JXTC01000141">
    <property type="protein sequence ID" value="PON85836.1"/>
    <property type="molecule type" value="Genomic_DNA"/>
</dbReference>
<keyword evidence="16" id="KW-1185">Reference proteome</keyword>
<evidence type="ECO:0000259" key="12">
    <source>
        <dbReference type="Pfam" id="PF00999"/>
    </source>
</evidence>
<dbReference type="GO" id="GO:0016020">
    <property type="term" value="C:membrane"/>
    <property type="evidence" value="ECO:0007669"/>
    <property type="project" value="UniProtKB-SubCell"/>
</dbReference>
<evidence type="ECO:0000256" key="4">
    <source>
        <dbReference type="ARBA" id="ARBA00022692"/>
    </source>
</evidence>
<feature type="transmembrane region" description="Helical" evidence="11">
    <location>
        <begin position="227"/>
        <end position="250"/>
    </location>
</feature>
<evidence type="ECO:0000256" key="11">
    <source>
        <dbReference type="SAM" id="Phobius"/>
    </source>
</evidence>